<name>A0AAD5V9G0_9APHY</name>
<evidence type="ECO:0000313" key="2">
    <source>
        <dbReference type="Proteomes" id="UP001212997"/>
    </source>
</evidence>
<reference evidence="1" key="1">
    <citation type="submission" date="2022-07" db="EMBL/GenBank/DDBJ databases">
        <title>Genome Sequence of Physisporinus lineatus.</title>
        <authorList>
            <person name="Buettner E."/>
        </authorList>
    </citation>
    <scope>NUCLEOTIDE SEQUENCE</scope>
    <source>
        <strain evidence="1">VT162</strain>
    </source>
</reference>
<proteinExistence type="predicted"/>
<comment type="caution">
    <text evidence="1">The sequence shown here is derived from an EMBL/GenBank/DDBJ whole genome shotgun (WGS) entry which is preliminary data.</text>
</comment>
<accession>A0AAD5V9G0</accession>
<dbReference type="Proteomes" id="UP001212997">
    <property type="component" value="Unassembled WGS sequence"/>
</dbReference>
<organism evidence="1 2">
    <name type="scientific">Meripilus lineatus</name>
    <dbReference type="NCBI Taxonomy" id="2056292"/>
    <lineage>
        <taxon>Eukaryota</taxon>
        <taxon>Fungi</taxon>
        <taxon>Dikarya</taxon>
        <taxon>Basidiomycota</taxon>
        <taxon>Agaricomycotina</taxon>
        <taxon>Agaricomycetes</taxon>
        <taxon>Polyporales</taxon>
        <taxon>Meripilaceae</taxon>
        <taxon>Meripilus</taxon>
    </lineage>
</organism>
<sequence length="426" mass="47812">MLFSTFSIELPSPTNPAGSQKHVTRLQRFHQRLEFFSSDGISSMVRHIAIRRDLRHGTLRSFVDNWQWDIFEKIVQFRNVRSVVCEGLILTASNVRQLVTLPWLTHLVLRLCSVHVPMAVPGRCISRLKSVAVDDDNGRLIEGYTLEWWTSTVSQSTLERVNCTPRSASATLLSLLASGPGAESLRELRFHYLTTERPDFLGALANCPNVVDFGLVGWPRDSDWMSGDVQWPSPDIFPRLRSITGPYQHVMAYSKGRPISRITIVDPLPDKADGYVTRLYDHCPALTHFCVNRTRNGLFVRGLLARFRALEVCDIRIRSLDDEAVVKVRMFLPIACILLNKLQIYTALANVDLPNTLERVTITSTHIAVSVSSVTIPNFPSLSSEALHASCPQLQCLVINGDSMCLDCSRSRSRPFSLYGSLQSSS</sequence>
<dbReference type="AlphaFoldDB" id="A0AAD5V9G0"/>
<keyword evidence="2" id="KW-1185">Reference proteome</keyword>
<evidence type="ECO:0008006" key="3">
    <source>
        <dbReference type="Google" id="ProtNLM"/>
    </source>
</evidence>
<evidence type="ECO:0000313" key="1">
    <source>
        <dbReference type="EMBL" id="KAJ3485843.1"/>
    </source>
</evidence>
<protein>
    <recommendedName>
        <fullName evidence="3">F-box domain-containing protein</fullName>
    </recommendedName>
</protein>
<gene>
    <name evidence="1" type="ORF">NLI96_g4678</name>
</gene>
<dbReference type="InterPro" id="IPR032675">
    <property type="entry name" value="LRR_dom_sf"/>
</dbReference>
<dbReference type="Gene3D" id="3.80.10.10">
    <property type="entry name" value="Ribonuclease Inhibitor"/>
    <property type="match status" value="1"/>
</dbReference>
<dbReference type="EMBL" id="JANAWD010000140">
    <property type="protein sequence ID" value="KAJ3485843.1"/>
    <property type="molecule type" value="Genomic_DNA"/>
</dbReference>